<comment type="caution">
    <text evidence="1">The sequence shown here is derived from an EMBL/GenBank/DDBJ whole genome shotgun (WGS) entry which is preliminary data.</text>
</comment>
<evidence type="ECO:0000313" key="2">
    <source>
        <dbReference type="Proteomes" id="UP000325313"/>
    </source>
</evidence>
<dbReference type="EMBL" id="VDEP01000170">
    <property type="protein sequence ID" value="KAA1126874.1"/>
    <property type="molecule type" value="Genomic_DNA"/>
</dbReference>
<protein>
    <submittedName>
        <fullName evidence="1">Uncharacterized protein</fullName>
    </submittedName>
</protein>
<proteinExistence type="predicted"/>
<dbReference type="AlphaFoldDB" id="A0A5B0RQD2"/>
<name>A0A5B0RQD2_PUCGR</name>
<sequence length="180" mass="20660">MGILDHNTLYFVPICTADPSCACDLPESAQKLLFRLPKLQKLSICDCFSAEFLKLFRESPNINHISLINTGEICLEDIKTLMNHEDPVWSQLKSFKLCEDMEIVDPDAAPEEILDLIAHGAKAGVKVEYGFVAKREARCWLNDGEDERRLLTVEWRTSRQHLRVSQSRFRAAKFKFLCEN</sequence>
<evidence type="ECO:0000313" key="1">
    <source>
        <dbReference type="EMBL" id="KAA1126874.1"/>
    </source>
</evidence>
<accession>A0A5B0RQD2</accession>
<dbReference type="Proteomes" id="UP000325313">
    <property type="component" value="Unassembled WGS sequence"/>
</dbReference>
<organism evidence="1 2">
    <name type="scientific">Puccinia graminis f. sp. tritici</name>
    <dbReference type="NCBI Taxonomy" id="56615"/>
    <lineage>
        <taxon>Eukaryota</taxon>
        <taxon>Fungi</taxon>
        <taxon>Dikarya</taxon>
        <taxon>Basidiomycota</taxon>
        <taxon>Pucciniomycotina</taxon>
        <taxon>Pucciniomycetes</taxon>
        <taxon>Pucciniales</taxon>
        <taxon>Pucciniaceae</taxon>
        <taxon>Puccinia</taxon>
    </lineage>
</organism>
<gene>
    <name evidence="1" type="ORF">PGTUg99_029702</name>
</gene>
<reference evidence="1 2" key="1">
    <citation type="submission" date="2019-05" db="EMBL/GenBank/DDBJ databases">
        <title>Emergence of the Ug99 lineage of the wheat stem rust pathogen through somatic hybridization.</title>
        <authorList>
            <person name="Li F."/>
            <person name="Upadhyaya N.M."/>
            <person name="Sperschneider J."/>
            <person name="Matny O."/>
            <person name="Nguyen-Phuc H."/>
            <person name="Mago R."/>
            <person name="Raley C."/>
            <person name="Miller M.E."/>
            <person name="Silverstein K.A.T."/>
            <person name="Henningsen E."/>
            <person name="Hirsch C.D."/>
            <person name="Visser B."/>
            <person name="Pretorius Z.A."/>
            <person name="Steffenson B.J."/>
            <person name="Schwessinger B."/>
            <person name="Dodds P.N."/>
            <person name="Figueroa M."/>
        </authorList>
    </citation>
    <scope>NUCLEOTIDE SEQUENCE [LARGE SCALE GENOMIC DNA]</scope>
    <source>
        <strain evidence="1 2">Ug99</strain>
    </source>
</reference>